<dbReference type="InterPro" id="IPR024079">
    <property type="entry name" value="MetalloPept_cat_dom_sf"/>
</dbReference>
<keyword evidence="1" id="KW-0645">Protease</keyword>
<comment type="cofactor">
    <cofactor evidence="7">
        <name>Ca(2+)</name>
        <dbReference type="ChEBI" id="CHEBI:29108"/>
    </cofactor>
    <text evidence="7">Can bind about 5 Ca(2+) ions per subunit.</text>
</comment>
<dbReference type="PRINTS" id="PR00138">
    <property type="entry name" value="MATRIXIN"/>
</dbReference>
<comment type="cofactor">
    <cofactor evidence="7">
        <name>Zn(2+)</name>
        <dbReference type="ChEBI" id="CHEBI:29105"/>
    </cofactor>
    <text evidence="7">Binds 2 Zn(2+) ions per subunit.</text>
</comment>
<reference evidence="11" key="1">
    <citation type="journal article" date="2020" name="Stud. Mycol.">
        <title>101 Dothideomycetes genomes: a test case for predicting lifestyles and emergence of pathogens.</title>
        <authorList>
            <person name="Haridas S."/>
            <person name="Albert R."/>
            <person name="Binder M."/>
            <person name="Bloem J."/>
            <person name="Labutti K."/>
            <person name="Salamov A."/>
            <person name="Andreopoulos B."/>
            <person name="Baker S."/>
            <person name="Barry K."/>
            <person name="Bills G."/>
            <person name="Bluhm B."/>
            <person name="Cannon C."/>
            <person name="Castanera R."/>
            <person name="Culley D."/>
            <person name="Daum C."/>
            <person name="Ezra D."/>
            <person name="Gonzalez J."/>
            <person name="Henrissat B."/>
            <person name="Kuo A."/>
            <person name="Liang C."/>
            <person name="Lipzen A."/>
            <person name="Lutzoni F."/>
            <person name="Magnuson J."/>
            <person name="Mondo S."/>
            <person name="Nolan M."/>
            <person name="Ohm R."/>
            <person name="Pangilinan J."/>
            <person name="Park H.-J."/>
            <person name="Ramirez L."/>
            <person name="Alfaro M."/>
            <person name="Sun H."/>
            <person name="Tritt A."/>
            <person name="Yoshinaga Y."/>
            <person name="Zwiers L.-H."/>
            <person name="Turgeon B."/>
            <person name="Goodwin S."/>
            <person name="Spatafora J."/>
            <person name="Crous P."/>
            <person name="Grigoriev I."/>
        </authorList>
    </citation>
    <scope>NUCLEOTIDE SEQUENCE</scope>
    <source>
        <strain evidence="11">CBS 161.51</strain>
    </source>
</reference>
<evidence type="ECO:0000256" key="4">
    <source>
        <dbReference type="ARBA" id="ARBA00022833"/>
    </source>
</evidence>
<dbReference type="PANTHER" id="PTHR10201:SF323">
    <property type="entry name" value="MATRIX METALLOPROTEINASE-21"/>
    <property type="match status" value="1"/>
</dbReference>
<dbReference type="GO" id="GO:0030198">
    <property type="term" value="P:extracellular matrix organization"/>
    <property type="evidence" value="ECO:0007669"/>
    <property type="project" value="TreeGrafter"/>
</dbReference>
<feature type="compositionally biased region" description="Polar residues" evidence="8">
    <location>
        <begin position="34"/>
        <end position="46"/>
    </location>
</feature>
<accession>A0A6A5T2B0</accession>
<keyword evidence="4 7" id="KW-0862">Zinc</keyword>
<dbReference type="InterPro" id="IPR036365">
    <property type="entry name" value="PGBD-like_sf"/>
</dbReference>
<dbReference type="SMART" id="SM00235">
    <property type="entry name" value="ZnMc"/>
    <property type="match status" value="1"/>
</dbReference>
<evidence type="ECO:0000313" key="12">
    <source>
        <dbReference type="Proteomes" id="UP000800038"/>
    </source>
</evidence>
<dbReference type="InterPro" id="IPR021190">
    <property type="entry name" value="Pept_M10A"/>
</dbReference>
<feature type="binding site" evidence="7">
    <location>
        <position position="202"/>
    </location>
    <ligand>
        <name>Zn(2+)</name>
        <dbReference type="ChEBI" id="CHEBI:29105"/>
        <label>1</label>
    </ligand>
</feature>
<evidence type="ECO:0000256" key="7">
    <source>
        <dbReference type="PIRSR" id="PIRSR621190-2"/>
    </source>
</evidence>
<feature type="binding site" evidence="7">
    <location>
        <position position="254"/>
    </location>
    <ligand>
        <name>Zn(2+)</name>
        <dbReference type="ChEBI" id="CHEBI:29105"/>
        <label>2</label>
        <note>catalytic</note>
    </ligand>
</feature>
<evidence type="ECO:0000256" key="8">
    <source>
        <dbReference type="SAM" id="MobiDB-lite"/>
    </source>
</evidence>
<dbReference type="Pfam" id="PF00413">
    <property type="entry name" value="Peptidase_M10"/>
    <property type="match status" value="1"/>
</dbReference>
<keyword evidence="12" id="KW-1185">Reference proteome</keyword>
<dbReference type="GO" id="GO:0008270">
    <property type="term" value="F:zinc ion binding"/>
    <property type="evidence" value="ECO:0007669"/>
    <property type="project" value="InterPro"/>
</dbReference>
<keyword evidence="5" id="KW-0482">Metalloprotease</keyword>
<feature type="signal peptide" evidence="9">
    <location>
        <begin position="1"/>
        <end position="18"/>
    </location>
</feature>
<keyword evidence="3" id="KW-0378">Hydrolase</keyword>
<feature type="binding site" evidence="7">
    <location>
        <position position="155"/>
    </location>
    <ligand>
        <name>Ca(2+)</name>
        <dbReference type="ChEBI" id="CHEBI:29108"/>
        <label>1</label>
    </ligand>
</feature>
<dbReference type="SUPFAM" id="SSF55486">
    <property type="entry name" value="Metalloproteases ('zincins'), catalytic domain"/>
    <property type="match status" value="1"/>
</dbReference>
<name>A0A6A5T2B0_9PLEO</name>
<evidence type="ECO:0000256" key="2">
    <source>
        <dbReference type="ARBA" id="ARBA00022723"/>
    </source>
</evidence>
<protein>
    <recommendedName>
        <fullName evidence="10">Peptidase metallopeptidase domain-containing protein</fullName>
    </recommendedName>
</protein>
<dbReference type="AlphaFoldDB" id="A0A6A5T2B0"/>
<feature type="binding site" description="in inhibited form" evidence="7">
    <location>
        <position position="112"/>
    </location>
    <ligand>
        <name>Zn(2+)</name>
        <dbReference type="ChEBI" id="CHEBI:29105"/>
        <label>2</label>
        <note>catalytic</note>
    </ligand>
</feature>
<proteinExistence type="predicted"/>
<sequence>MLLFDFLHLFGVFCTCFASPHQYIVRGTTSLIPSATPTQPLATETATPEVDQRKHSKHVNDFYKLYGWLKPGASVPDSDLPKAIRKIQRKLKGPVTGTFSDKMMTMMSGPRCGTEQPYNMTDADDASEMHRRYVLWGPKWVQTTLTWRFDSYTSDLPTSRQQSTISAAFAQWMNYVPLNIVPAASNARPDIYIRFASFGPDDTRYGYTTMVSNGVYMSSGNINVTFNDDYQWTDDRLFIYTAVHEIGHVLGLSHSSVEAAVMFAYYDGNIRPVHPDDKMGIHSIYGWKTPKWTRIDANTTTKNLVQVTSSDTVAANNGLYQMRTTGQILRYNNGAWITVDANKDTAQIAGSAGNLYQRHYDGSTYRWTGSASNWLPLGAPDTNVIDIVAASDQIYTRRKDGWIACWSGPNWSSIEQPSAQISRQIAVTDAKTLWNLLTNGYIVRSLWPYNTGDWTIVDNNSGNIAIAVGGEEFYKLQIDGTVVWLDMSGPYWSTIETAGSAAIFAVGKLLYSIHGDGTVWRWTGAQGVWEELDDGGSAVGVVGDRLGGVWRLMGNGEVWGLVS</sequence>
<feature type="active site" evidence="6">
    <location>
        <position position="245"/>
    </location>
</feature>
<evidence type="ECO:0000256" key="6">
    <source>
        <dbReference type="PIRSR" id="PIRSR621190-1"/>
    </source>
</evidence>
<feature type="binding site" evidence="7">
    <location>
        <position position="248"/>
    </location>
    <ligand>
        <name>Zn(2+)</name>
        <dbReference type="ChEBI" id="CHEBI:29105"/>
        <label>2</label>
        <note>catalytic</note>
    </ligand>
</feature>
<dbReference type="SUPFAM" id="SSF47090">
    <property type="entry name" value="PGBD-like"/>
    <property type="match status" value="1"/>
</dbReference>
<dbReference type="GO" id="GO:0030574">
    <property type="term" value="P:collagen catabolic process"/>
    <property type="evidence" value="ECO:0007669"/>
    <property type="project" value="TreeGrafter"/>
</dbReference>
<dbReference type="GO" id="GO:0004222">
    <property type="term" value="F:metalloendopeptidase activity"/>
    <property type="evidence" value="ECO:0007669"/>
    <property type="project" value="InterPro"/>
</dbReference>
<dbReference type="InterPro" id="IPR001818">
    <property type="entry name" value="Pept_M10_metallopeptidase"/>
</dbReference>
<dbReference type="GO" id="GO:0006508">
    <property type="term" value="P:proteolysis"/>
    <property type="evidence" value="ECO:0007669"/>
    <property type="project" value="UniProtKB-KW"/>
</dbReference>
<feature type="chain" id="PRO_5025598612" description="Peptidase metallopeptidase domain-containing protein" evidence="9">
    <location>
        <begin position="19"/>
        <end position="563"/>
    </location>
</feature>
<gene>
    <name evidence="11" type="ORF">EJ02DRAFT_394492</name>
</gene>
<keyword evidence="2 7" id="KW-0479">Metal-binding</keyword>
<evidence type="ECO:0000313" key="11">
    <source>
        <dbReference type="EMBL" id="KAF1946290.1"/>
    </source>
</evidence>
<evidence type="ECO:0000256" key="3">
    <source>
        <dbReference type="ARBA" id="ARBA00022801"/>
    </source>
</evidence>
<organism evidence="11 12">
    <name type="scientific">Clathrospora elynae</name>
    <dbReference type="NCBI Taxonomy" id="706981"/>
    <lineage>
        <taxon>Eukaryota</taxon>
        <taxon>Fungi</taxon>
        <taxon>Dikarya</taxon>
        <taxon>Ascomycota</taxon>
        <taxon>Pezizomycotina</taxon>
        <taxon>Dothideomycetes</taxon>
        <taxon>Pleosporomycetidae</taxon>
        <taxon>Pleosporales</taxon>
        <taxon>Diademaceae</taxon>
        <taxon>Clathrospora</taxon>
    </lineage>
</organism>
<feature type="binding site" evidence="7">
    <location>
        <position position="190"/>
    </location>
    <ligand>
        <name>Ca(2+)</name>
        <dbReference type="ChEBI" id="CHEBI:29108"/>
        <label>2</label>
    </ligand>
</feature>
<feature type="region of interest" description="Disordered" evidence="8">
    <location>
        <begin position="34"/>
        <end position="53"/>
    </location>
</feature>
<feature type="binding site" evidence="7">
    <location>
        <position position="244"/>
    </location>
    <ligand>
        <name>Zn(2+)</name>
        <dbReference type="ChEBI" id="CHEBI:29105"/>
        <label>2</label>
        <note>catalytic</note>
    </ligand>
</feature>
<dbReference type="Proteomes" id="UP000800038">
    <property type="component" value="Unassembled WGS sequence"/>
</dbReference>
<feature type="binding site" evidence="7">
    <location>
        <position position="228"/>
    </location>
    <ligand>
        <name>Ca(2+)</name>
        <dbReference type="ChEBI" id="CHEBI:29108"/>
        <label>1</label>
    </ligand>
</feature>
<dbReference type="EMBL" id="ML976004">
    <property type="protein sequence ID" value="KAF1946290.1"/>
    <property type="molecule type" value="Genomic_DNA"/>
</dbReference>
<feature type="domain" description="Peptidase metallopeptidase" evidence="10">
    <location>
        <begin position="136"/>
        <end position="287"/>
    </location>
</feature>
<evidence type="ECO:0000256" key="9">
    <source>
        <dbReference type="SAM" id="SignalP"/>
    </source>
</evidence>
<dbReference type="PANTHER" id="PTHR10201">
    <property type="entry name" value="MATRIX METALLOPROTEINASE"/>
    <property type="match status" value="1"/>
</dbReference>
<dbReference type="InterPro" id="IPR006026">
    <property type="entry name" value="Peptidase_Metallo"/>
</dbReference>
<dbReference type="GO" id="GO:0031012">
    <property type="term" value="C:extracellular matrix"/>
    <property type="evidence" value="ECO:0007669"/>
    <property type="project" value="InterPro"/>
</dbReference>
<feature type="binding site" evidence="7">
    <location>
        <position position="221"/>
    </location>
    <ligand>
        <name>Ca(2+)</name>
        <dbReference type="ChEBI" id="CHEBI:29108"/>
        <label>2</label>
    </ligand>
</feature>
<evidence type="ECO:0000256" key="1">
    <source>
        <dbReference type="ARBA" id="ARBA00022670"/>
    </source>
</evidence>
<dbReference type="OrthoDB" id="65569at2759"/>
<keyword evidence="7" id="KW-0106">Calcium</keyword>
<dbReference type="Gene3D" id="3.40.390.10">
    <property type="entry name" value="Collagenase (Catalytic Domain)"/>
    <property type="match status" value="1"/>
</dbReference>
<evidence type="ECO:0000259" key="10">
    <source>
        <dbReference type="SMART" id="SM00235"/>
    </source>
</evidence>
<feature type="binding site" evidence="7">
    <location>
        <position position="262"/>
    </location>
    <ligand>
        <name>Zn(2+)</name>
        <dbReference type="ChEBI" id="CHEBI:29105"/>
        <label>2</label>
        <note>catalytic</note>
    </ligand>
</feature>
<keyword evidence="9" id="KW-0732">Signal</keyword>
<evidence type="ECO:0000256" key="5">
    <source>
        <dbReference type="ARBA" id="ARBA00023049"/>
    </source>
</evidence>